<evidence type="ECO:0000313" key="1">
    <source>
        <dbReference type="EMBL" id="KAK8887264.1"/>
    </source>
</evidence>
<protein>
    <recommendedName>
        <fullName evidence="3">Major sperm protein</fullName>
    </recommendedName>
</protein>
<keyword evidence="2" id="KW-1185">Reference proteome</keyword>
<comment type="caution">
    <text evidence="1">The sequence shown here is derived from an EMBL/GenBank/DDBJ whole genome shotgun (WGS) entry which is preliminary data.</text>
</comment>
<organism evidence="1 2">
    <name type="scientific">Tritrichomonas musculus</name>
    <dbReference type="NCBI Taxonomy" id="1915356"/>
    <lineage>
        <taxon>Eukaryota</taxon>
        <taxon>Metamonada</taxon>
        <taxon>Parabasalia</taxon>
        <taxon>Tritrichomonadida</taxon>
        <taxon>Tritrichomonadidae</taxon>
        <taxon>Tritrichomonas</taxon>
    </lineage>
</organism>
<sequence>MSSSRTKRFEIGLNIHLISISLPTDLIKSRDKIRVSITTMPEEVKQNFKIRGRKIKNLNHVFSLNVTNQTKKIVLVFRKKSLMENNPIIASAIISASDLPQFPQSYDQLASGTCSTETKAVNILDPLSKQIKEERQKRDEMGADAYSKTTNNNRINRKIIGQMQVQLAFTTPYSDDSYSKNNMFGFSTKSKSISKKRNSLSNEN</sequence>
<proteinExistence type="predicted"/>
<evidence type="ECO:0000313" key="2">
    <source>
        <dbReference type="Proteomes" id="UP001470230"/>
    </source>
</evidence>
<reference evidence="1 2" key="1">
    <citation type="submission" date="2024-04" db="EMBL/GenBank/DDBJ databases">
        <title>Tritrichomonas musculus Genome.</title>
        <authorList>
            <person name="Alves-Ferreira E."/>
            <person name="Grigg M."/>
            <person name="Lorenzi H."/>
            <person name="Galac M."/>
        </authorList>
    </citation>
    <scope>NUCLEOTIDE SEQUENCE [LARGE SCALE GENOMIC DNA]</scope>
    <source>
        <strain evidence="1 2">EAF2021</strain>
    </source>
</reference>
<accession>A0ABR2K820</accession>
<name>A0ABR2K820_9EUKA</name>
<dbReference type="Proteomes" id="UP001470230">
    <property type="component" value="Unassembled WGS sequence"/>
</dbReference>
<evidence type="ECO:0008006" key="3">
    <source>
        <dbReference type="Google" id="ProtNLM"/>
    </source>
</evidence>
<gene>
    <name evidence="1" type="ORF">M9Y10_038302</name>
</gene>
<dbReference type="EMBL" id="JAPFFF010000006">
    <property type="protein sequence ID" value="KAK8887264.1"/>
    <property type="molecule type" value="Genomic_DNA"/>
</dbReference>